<evidence type="ECO:0000259" key="5">
    <source>
        <dbReference type="PROSITE" id="PS50977"/>
    </source>
</evidence>
<protein>
    <submittedName>
        <fullName evidence="6">TetR family transcriptional regulator</fullName>
    </submittedName>
</protein>
<dbReference type="GO" id="GO:0003700">
    <property type="term" value="F:DNA-binding transcription factor activity"/>
    <property type="evidence" value="ECO:0007669"/>
    <property type="project" value="TreeGrafter"/>
</dbReference>
<dbReference type="PROSITE" id="PS50977">
    <property type="entry name" value="HTH_TETR_2"/>
    <property type="match status" value="1"/>
</dbReference>
<dbReference type="GO" id="GO:0000976">
    <property type="term" value="F:transcription cis-regulatory region binding"/>
    <property type="evidence" value="ECO:0007669"/>
    <property type="project" value="TreeGrafter"/>
</dbReference>
<dbReference type="InterPro" id="IPR009057">
    <property type="entry name" value="Homeodomain-like_sf"/>
</dbReference>
<feature type="domain" description="HTH tetR-type" evidence="5">
    <location>
        <begin position="10"/>
        <end position="70"/>
    </location>
</feature>
<comment type="caution">
    <text evidence="6">The sequence shown here is derived from an EMBL/GenBank/DDBJ whole genome shotgun (WGS) entry which is preliminary data.</text>
</comment>
<gene>
    <name evidence="6" type="ORF">F0L17_25980</name>
</gene>
<proteinExistence type="predicted"/>
<evidence type="ECO:0000256" key="1">
    <source>
        <dbReference type="ARBA" id="ARBA00023015"/>
    </source>
</evidence>
<dbReference type="InterPro" id="IPR047923">
    <property type="entry name" value="ArpA-like"/>
</dbReference>
<dbReference type="SUPFAM" id="SSF46689">
    <property type="entry name" value="Homeodomain-like"/>
    <property type="match status" value="1"/>
</dbReference>
<feature type="DNA-binding region" description="H-T-H motif" evidence="4">
    <location>
        <begin position="33"/>
        <end position="52"/>
    </location>
</feature>
<dbReference type="EMBL" id="WIXO01000002">
    <property type="protein sequence ID" value="MTE22481.1"/>
    <property type="molecule type" value="Genomic_DNA"/>
</dbReference>
<organism evidence="6 7">
    <name type="scientific">Streptomyces taklimakanensis</name>
    <dbReference type="NCBI Taxonomy" id="2569853"/>
    <lineage>
        <taxon>Bacteria</taxon>
        <taxon>Bacillati</taxon>
        <taxon>Actinomycetota</taxon>
        <taxon>Actinomycetes</taxon>
        <taxon>Kitasatosporales</taxon>
        <taxon>Streptomycetaceae</taxon>
        <taxon>Streptomyces</taxon>
    </lineage>
</organism>
<dbReference type="RefSeq" id="WP_155074211.1">
    <property type="nucleotide sequence ID" value="NZ_WIXO01000002.1"/>
</dbReference>
<keyword evidence="2 4" id="KW-0238">DNA-binding</keyword>
<dbReference type="PANTHER" id="PTHR30055:SF234">
    <property type="entry name" value="HTH-TYPE TRANSCRIPTIONAL REGULATOR BETI"/>
    <property type="match status" value="1"/>
</dbReference>
<accession>A0A6G2BJL7</accession>
<evidence type="ECO:0000313" key="6">
    <source>
        <dbReference type="EMBL" id="MTE22481.1"/>
    </source>
</evidence>
<dbReference type="PRINTS" id="PR00455">
    <property type="entry name" value="HTHTETR"/>
</dbReference>
<evidence type="ECO:0000313" key="7">
    <source>
        <dbReference type="Proteomes" id="UP000473014"/>
    </source>
</evidence>
<dbReference type="InterPro" id="IPR001647">
    <property type="entry name" value="HTH_TetR"/>
</dbReference>
<dbReference type="NCBIfam" id="NF041196">
    <property type="entry name" value="ScbR_bind_reg"/>
    <property type="match status" value="1"/>
</dbReference>
<dbReference type="InterPro" id="IPR050109">
    <property type="entry name" value="HTH-type_TetR-like_transc_reg"/>
</dbReference>
<dbReference type="AlphaFoldDB" id="A0A6G2BJL7"/>
<dbReference type="Pfam" id="PF00440">
    <property type="entry name" value="TetR_N"/>
    <property type="match status" value="1"/>
</dbReference>
<dbReference type="PROSITE" id="PS01081">
    <property type="entry name" value="HTH_TETR_1"/>
    <property type="match status" value="1"/>
</dbReference>
<keyword evidence="3" id="KW-0804">Transcription</keyword>
<name>A0A6G2BJL7_9ACTN</name>
<dbReference type="InterPro" id="IPR054126">
    <property type="entry name" value="CprB_TetR_C"/>
</dbReference>
<dbReference type="SUPFAM" id="SSF48498">
    <property type="entry name" value="Tetracyclin repressor-like, C-terminal domain"/>
    <property type="match status" value="1"/>
</dbReference>
<dbReference type="PANTHER" id="PTHR30055">
    <property type="entry name" value="HTH-TYPE TRANSCRIPTIONAL REGULATOR RUTR"/>
    <property type="match status" value="1"/>
</dbReference>
<dbReference type="InterPro" id="IPR023772">
    <property type="entry name" value="DNA-bd_HTH_TetR-type_CS"/>
</dbReference>
<evidence type="ECO:0000256" key="4">
    <source>
        <dbReference type="PROSITE-ProRule" id="PRU00335"/>
    </source>
</evidence>
<keyword evidence="7" id="KW-1185">Reference proteome</keyword>
<dbReference type="Proteomes" id="UP000473014">
    <property type="component" value="Unassembled WGS sequence"/>
</dbReference>
<dbReference type="OrthoDB" id="3237195at2"/>
<evidence type="ECO:0000256" key="3">
    <source>
        <dbReference type="ARBA" id="ARBA00023163"/>
    </source>
</evidence>
<reference evidence="6 7" key="1">
    <citation type="submission" date="2019-11" db="EMBL/GenBank/DDBJ databases">
        <authorList>
            <person name="Yuan L."/>
        </authorList>
    </citation>
    <scope>NUCLEOTIDE SEQUENCE [LARGE SCALE GENOMIC DNA]</scope>
    <source>
        <strain evidence="6 7">TRM43335</strain>
    </source>
</reference>
<keyword evidence="1" id="KW-0805">Transcription regulation</keyword>
<dbReference type="InterPro" id="IPR036271">
    <property type="entry name" value="Tet_transcr_reg_TetR-rel_C_sf"/>
</dbReference>
<sequence length="208" mass="23186">MSEPKQERAVKTREAILHAAAEVFDEYGYSGASISKIMERAGVTQGGMYFHFKSKKSLAHAVIASQQEFVQFPAGEPGLQRLVDLTFHLARALQTNVLVRASVRLSVEQGEMGLRDDTPYREWVEQLYVHLCAARERGELLPDVDEEEFAKVLVGAYSGTQLYSNISTGREDLMERVAMLWHYLLPGLAPAHVRAKVRVGPQEEGLAA</sequence>
<evidence type="ECO:0000256" key="2">
    <source>
        <dbReference type="ARBA" id="ARBA00023125"/>
    </source>
</evidence>
<dbReference type="Gene3D" id="1.10.357.10">
    <property type="entry name" value="Tetracycline Repressor, domain 2"/>
    <property type="match status" value="1"/>
</dbReference>
<dbReference type="Pfam" id="PF21935">
    <property type="entry name" value="TetR_C_45"/>
    <property type="match status" value="1"/>
</dbReference>